<feature type="non-terminal residue" evidence="2">
    <location>
        <position position="1"/>
    </location>
</feature>
<gene>
    <name evidence="2" type="ORF">AAG570_008204</name>
</gene>
<evidence type="ECO:0000256" key="1">
    <source>
        <dbReference type="SAM" id="Coils"/>
    </source>
</evidence>
<sequence length="252" mass="30462">VEEVKAQQFILAQERKYRLDLKLKRAEENRNQHLSIIRRKAHDEEEKLKEIAFINELEAQNRRHESMALRQEQEERLQNILEERQRKVGEKAAKEAAVEERRRVIEAERQEKLEKMQEKRRKKEEIIGRKQREKENKRLVIAREKAREREERLQARHAAQLANVEELQKKIQQKQESSARRHEENIELIRQKAFETGSLRTAISDDDAYQTNICKHVSESKCYVIWLEGLLQPFLFHLLFKNFTMDVFLEDW</sequence>
<proteinExistence type="predicted"/>
<evidence type="ECO:0008006" key="4">
    <source>
        <dbReference type="Google" id="ProtNLM"/>
    </source>
</evidence>
<evidence type="ECO:0000313" key="3">
    <source>
        <dbReference type="Proteomes" id="UP001558652"/>
    </source>
</evidence>
<dbReference type="PANTHER" id="PTHR31434">
    <property type="entry name" value="S PHASE CYCLIN A-ASSOCIATED PROTEIN IN THE ENDOPLASMIC RETICULUM"/>
    <property type="match status" value="1"/>
</dbReference>
<comment type="caution">
    <text evidence="2">The sequence shown here is derived from an EMBL/GenBank/DDBJ whole genome shotgun (WGS) entry which is preliminary data.</text>
</comment>
<accession>A0ABD0XTX1</accession>
<protein>
    <recommendedName>
        <fullName evidence="4">Meiosis-specific nuclear structural protein 1</fullName>
    </recommendedName>
</protein>
<keyword evidence="1" id="KW-0175">Coiled coil</keyword>
<dbReference type="Proteomes" id="UP001558652">
    <property type="component" value="Unassembled WGS sequence"/>
</dbReference>
<dbReference type="AlphaFoldDB" id="A0ABD0XTX1"/>
<evidence type="ECO:0000313" key="2">
    <source>
        <dbReference type="EMBL" id="KAL1110127.1"/>
    </source>
</evidence>
<organism evidence="2 3">
    <name type="scientific">Ranatra chinensis</name>
    <dbReference type="NCBI Taxonomy" id="642074"/>
    <lineage>
        <taxon>Eukaryota</taxon>
        <taxon>Metazoa</taxon>
        <taxon>Ecdysozoa</taxon>
        <taxon>Arthropoda</taxon>
        <taxon>Hexapoda</taxon>
        <taxon>Insecta</taxon>
        <taxon>Pterygota</taxon>
        <taxon>Neoptera</taxon>
        <taxon>Paraneoptera</taxon>
        <taxon>Hemiptera</taxon>
        <taxon>Heteroptera</taxon>
        <taxon>Panheteroptera</taxon>
        <taxon>Nepomorpha</taxon>
        <taxon>Nepidae</taxon>
        <taxon>Ranatrinae</taxon>
        <taxon>Ranatra</taxon>
    </lineage>
</organism>
<keyword evidence="3" id="KW-1185">Reference proteome</keyword>
<dbReference type="PANTHER" id="PTHR31434:SF2">
    <property type="entry name" value="S PHASE CYCLIN A-ASSOCIATED PROTEIN IN THE ENDOPLASMIC RETICULUM"/>
    <property type="match status" value="1"/>
</dbReference>
<feature type="coiled-coil region" evidence="1">
    <location>
        <begin position="54"/>
        <end position="192"/>
    </location>
</feature>
<name>A0ABD0XTX1_9HEMI</name>
<reference evidence="2 3" key="1">
    <citation type="submission" date="2024-07" db="EMBL/GenBank/DDBJ databases">
        <title>Chromosome-level genome assembly of the water stick insect Ranatra chinensis (Heteroptera: Nepidae).</title>
        <authorList>
            <person name="Liu X."/>
        </authorList>
    </citation>
    <scope>NUCLEOTIDE SEQUENCE [LARGE SCALE GENOMIC DNA]</scope>
    <source>
        <strain evidence="2">Cailab_2021Rc</strain>
        <tissue evidence="2">Muscle</tissue>
    </source>
</reference>
<dbReference type="EMBL" id="JBFDAA010000023">
    <property type="protein sequence ID" value="KAL1110127.1"/>
    <property type="molecule type" value="Genomic_DNA"/>
</dbReference>